<feature type="transmembrane region" description="Helical" evidence="1">
    <location>
        <begin position="46"/>
        <end position="67"/>
    </location>
</feature>
<feature type="transmembrane region" description="Helical" evidence="1">
    <location>
        <begin position="109"/>
        <end position="129"/>
    </location>
</feature>
<organism evidence="2 3">
    <name type="scientific">Microcella frigidaquae</name>
    <dbReference type="NCBI Taxonomy" id="424758"/>
    <lineage>
        <taxon>Bacteria</taxon>
        <taxon>Bacillati</taxon>
        <taxon>Actinomycetota</taxon>
        <taxon>Actinomycetes</taxon>
        <taxon>Micrococcales</taxon>
        <taxon>Microbacteriaceae</taxon>
        <taxon>Microcella</taxon>
    </lineage>
</organism>
<evidence type="ECO:0000256" key="1">
    <source>
        <dbReference type="SAM" id="Phobius"/>
    </source>
</evidence>
<dbReference type="AlphaFoldDB" id="A0A840X951"/>
<proteinExistence type="predicted"/>
<comment type="caution">
    <text evidence="2">The sequence shown here is derived from an EMBL/GenBank/DDBJ whole genome shotgun (WGS) entry which is preliminary data.</text>
</comment>
<feature type="transmembrane region" description="Helical" evidence="1">
    <location>
        <begin position="24"/>
        <end position="40"/>
    </location>
</feature>
<keyword evidence="1" id="KW-1133">Transmembrane helix</keyword>
<feature type="transmembrane region" description="Helical" evidence="1">
    <location>
        <begin position="136"/>
        <end position="154"/>
    </location>
</feature>
<sequence length="178" mass="18522">MTARAWVEPAALLPLRWGGYRERVVAGLVLIVGGLVHLQAASTLNLLPLAVGTAAHVAGWAILPASAGRRLGPAGPSALAIWLLLTGPQSMWILIVPYVGWLVARHRPARSYLTLAPVLLNGALAIALFREYDQQLLALGLSAVVLTGSAWWAWAMARPAPASAAVTAEPGSTGTASA</sequence>
<dbReference type="RefSeq" id="WP_153983017.1">
    <property type="nucleotide sequence ID" value="NZ_BAAANZ010000006.1"/>
</dbReference>
<protein>
    <submittedName>
        <fullName evidence="2">Uncharacterized protein</fullName>
    </submittedName>
</protein>
<evidence type="ECO:0000313" key="2">
    <source>
        <dbReference type="EMBL" id="MBB5617724.1"/>
    </source>
</evidence>
<evidence type="ECO:0000313" key="3">
    <source>
        <dbReference type="Proteomes" id="UP000552883"/>
    </source>
</evidence>
<keyword evidence="3" id="KW-1185">Reference proteome</keyword>
<feature type="transmembrane region" description="Helical" evidence="1">
    <location>
        <begin position="79"/>
        <end position="103"/>
    </location>
</feature>
<keyword evidence="1" id="KW-0812">Transmembrane</keyword>
<dbReference type="OrthoDB" id="5115602at2"/>
<gene>
    <name evidence="2" type="ORF">BJ959_001220</name>
</gene>
<dbReference type="Proteomes" id="UP000552883">
    <property type="component" value="Unassembled WGS sequence"/>
</dbReference>
<dbReference type="EMBL" id="JACHBS010000001">
    <property type="protein sequence ID" value="MBB5617724.1"/>
    <property type="molecule type" value="Genomic_DNA"/>
</dbReference>
<reference evidence="2 3" key="1">
    <citation type="submission" date="2020-08" db="EMBL/GenBank/DDBJ databases">
        <title>Sequencing the genomes of 1000 actinobacteria strains.</title>
        <authorList>
            <person name="Klenk H.-P."/>
        </authorList>
    </citation>
    <scope>NUCLEOTIDE SEQUENCE [LARGE SCALE GENOMIC DNA]</scope>
    <source>
        <strain evidence="2 3">DSM 23889</strain>
    </source>
</reference>
<name>A0A840X951_9MICO</name>
<keyword evidence="1" id="KW-0472">Membrane</keyword>
<accession>A0A840X951</accession>